<sequence>MGGKSKVLDTSKNALKGGPRAPDGGVDVSKESEIIKQHFHIFGKQHVKQDSHNTEFREVREMVPDQTGFIVAISNLLSASECAKLRETMEGVGLNVASQADLNPRKNEAYVDRESLTFRDAALENVLCSRLAPLMPQVEGREFVGFLPRWRYYIYRKGQSFGKHVDVATKGSLPGEETEYTLLVYLNGQGECDLEGGETIFWATARKVLCEVSPQTGMCLLHAHGRRCLLHEGALVRKGTKYVLRTDVMYRRISS</sequence>
<evidence type="ECO:0000256" key="4">
    <source>
        <dbReference type="ARBA" id="ARBA00022964"/>
    </source>
</evidence>
<keyword evidence="3" id="KW-0479">Metal-binding</keyword>
<dbReference type="GO" id="GO:0031418">
    <property type="term" value="F:L-ascorbic acid binding"/>
    <property type="evidence" value="ECO:0007669"/>
    <property type="project" value="InterPro"/>
</dbReference>
<dbReference type="GO" id="GO:0005506">
    <property type="term" value="F:iron ion binding"/>
    <property type="evidence" value="ECO:0007669"/>
    <property type="project" value="InterPro"/>
</dbReference>
<evidence type="ECO:0000256" key="1">
    <source>
        <dbReference type="ARBA" id="ARBA00001961"/>
    </source>
</evidence>
<evidence type="ECO:0000256" key="7">
    <source>
        <dbReference type="ARBA" id="ARBA00049169"/>
    </source>
</evidence>
<proteinExistence type="predicted"/>
<protein>
    <recommendedName>
        <fullName evidence="9">Prolyl 4-hydroxylase alpha subunit domain-containing protein</fullName>
    </recommendedName>
</protein>
<dbReference type="InterPro" id="IPR044862">
    <property type="entry name" value="Pro_4_hyd_alph_FE2OG_OXY"/>
</dbReference>
<evidence type="ECO:0000313" key="10">
    <source>
        <dbReference type="EMBL" id="KAK3252724.1"/>
    </source>
</evidence>
<dbReference type="SMART" id="SM00702">
    <property type="entry name" value="P4Hc"/>
    <property type="match status" value="1"/>
</dbReference>
<evidence type="ECO:0000256" key="5">
    <source>
        <dbReference type="ARBA" id="ARBA00023002"/>
    </source>
</evidence>
<dbReference type="InterPro" id="IPR006620">
    <property type="entry name" value="Pro_4_hyd_alph"/>
</dbReference>
<comment type="subcellular location">
    <subcellularLocation>
        <location evidence="2">Endoplasmic reticulum membrane</location>
        <topology evidence="2">Single-pass type II membrane protein</topology>
    </subcellularLocation>
</comment>
<dbReference type="InterPro" id="IPR045054">
    <property type="entry name" value="P4HA-like"/>
</dbReference>
<evidence type="ECO:0000256" key="8">
    <source>
        <dbReference type="SAM" id="MobiDB-lite"/>
    </source>
</evidence>
<reference evidence="10 11" key="1">
    <citation type="journal article" date="2015" name="Genome Biol. Evol.">
        <title>Comparative Genomics of a Bacterivorous Green Alga Reveals Evolutionary Causalities and Consequences of Phago-Mixotrophic Mode of Nutrition.</title>
        <authorList>
            <person name="Burns J.A."/>
            <person name="Paasch A."/>
            <person name="Narechania A."/>
            <person name="Kim E."/>
        </authorList>
    </citation>
    <scope>NUCLEOTIDE SEQUENCE [LARGE SCALE GENOMIC DNA]</scope>
    <source>
        <strain evidence="10 11">PLY_AMNH</strain>
    </source>
</reference>
<keyword evidence="11" id="KW-1185">Reference proteome</keyword>
<comment type="caution">
    <text evidence="10">The sequence shown here is derived from an EMBL/GenBank/DDBJ whole genome shotgun (WGS) entry which is preliminary data.</text>
</comment>
<evidence type="ECO:0000256" key="2">
    <source>
        <dbReference type="ARBA" id="ARBA00004648"/>
    </source>
</evidence>
<dbReference type="GO" id="GO:0005789">
    <property type="term" value="C:endoplasmic reticulum membrane"/>
    <property type="evidence" value="ECO:0007669"/>
    <property type="project" value="UniProtKB-SubCell"/>
</dbReference>
<keyword evidence="5" id="KW-0560">Oxidoreductase</keyword>
<comment type="catalytic activity">
    <reaction evidence="7">
        <text>L-prolyl-[collagen] + 2-oxoglutarate + O2 = trans-4-hydroxy-L-prolyl-[collagen] + succinate + CO2</text>
        <dbReference type="Rhea" id="RHEA:18945"/>
        <dbReference type="Rhea" id="RHEA-COMP:11676"/>
        <dbReference type="Rhea" id="RHEA-COMP:11680"/>
        <dbReference type="ChEBI" id="CHEBI:15379"/>
        <dbReference type="ChEBI" id="CHEBI:16526"/>
        <dbReference type="ChEBI" id="CHEBI:16810"/>
        <dbReference type="ChEBI" id="CHEBI:30031"/>
        <dbReference type="ChEBI" id="CHEBI:50342"/>
        <dbReference type="ChEBI" id="CHEBI:61965"/>
        <dbReference type="EC" id="1.14.11.2"/>
    </reaction>
</comment>
<dbReference type="Proteomes" id="UP001190700">
    <property type="component" value="Unassembled WGS sequence"/>
</dbReference>
<evidence type="ECO:0000256" key="6">
    <source>
        <dbReference type="ARBA" id="ARBA00023004"/>
    </source>
</evidence>
<dbReference type="GO" id="GO:0004656">
    <property type="term" value="F:procollagen-proline 4-dioxygenase activity"/>
    <property type="evidence" value="ECO:0007669"/>
    <property type="project" value="UniProtKB-EC"/>
</dbReference>
<comment type="cofactor">
    <cofactor evidence="1">
        <name>L-ascorbate</name>
        <dbReference type="ChEBI" id="CHEBI:38290"/>
    </cofactor>
</comment>
<name>A0AAE0CED1_9CHLO</name>
<feature type="domain" description="Prolyl 4-hydroxylase alpha subunit" evidence="9">
    <location>
        <begin position="68"/>
        <end position="249"/>
    </location>
</feature>
<dbReference type="PANTHER" id="PTHR10869">
    <property type="entry name" value="PROLYL 4-HYDROXYLASE ALPHA SUBUNIT"/>
    <property type="match status" value="1"/>
</dbReference>
<evidence type="ECO:0000256" key="3">
    <source>
        <dbReference type="ARBA" id="ARBA00022723"/>
    </source>
</evidence>
<gene>
    <name evidence="10" type="ORF">CYMTET_37995</name>
</gene>
<feature type="region of interest" description="Disordered" evidence="8">
    <location>
        <begin position="1"/>
        <end position="27"/>
    </location>
</feature>
<dbReference type="Pfam" id="PF13640">
    <property type="entry name" value="2OG-FeII_Oxy_3"/>
    <property type="match status" value="1"/>
</dbReference>
<dbReference type="Gene3D" id="2.60.120.620">
    <property type="entry name" value="q2cbj1_9rhob like domain"/>
    <property type="match status" value="1"/>
</dbReference>
<accession>A0AAE0CED1</accession>
<keyword evidence="6" id="KW-0408">Iron</keyword>
<dbReference type="PANTHER" id="PTHR10869:SF236">
    <property type="entry name" value="PROLYL 4-HYDROXYLASE ALPHA SUBUNIT DOMAIN-CONTAINING PROTEIN"/>
    <property type="match status" value="1"/>
</dbReference>
<organism evidence="10 11">
    <name type="scientific">Cymbomonas tetramitiformis</name>
    <dbReference type="NCBI Taxonomy" id="36881"/>
    <lineage>
        <taxon>Eukaryota</taxon>
        <taxon>Viridiplantae</taxon>
        <taxon>Chlorophyta</taxon>
        <taxon>Pyramimonadophyceae</taxon>
        <taxon>Pyramimonadales</taxon>
        <taxon>Pyramimonadaceae</taxon>
        <taxon>Cymbomonas</taxon>
    </lineage>
</organism>
<keyword evidence="4" id="KW-0223">Dioxygenase</keyword>
<evidence type="ECO:0000259" key="9">
    <source>
        <dbReference type="SMART" id="SM00702"/>
    </source>
</evidence>
<dbReference type="EMBL" id="LGRX02025248">
    <property type="protein sequence ID" value="KAK3252724.1"/>
    <property type="molecule type" value="Genomic_DNA"/>
</dbReference>
<dbReference type="AlphaFoldDB" id="A0AAE0CED1"/>
<evidence type="ECO:0000313" key="11">
    <source>
        <dbReference type="Proteomes" id="UP001190700"/>
    </source>
</evidence>